<reference evidence="11 12" key="1">
    <citation type="submission" date="2019-09" db="EMBL/GenBank/DDBJ databases">
        <authorList>
            <person name="Depoorter E."/>
        </authorList>
    </citation>
    <scope>NUCLEOTIDE SEQUENCE [LARGE SCALE GENOMIC DNA]</scope>
    <source>
        <strain evidence="11">LMG 26883</strain>
    </source>
</reference>
<proteinExistence type="inferred from homology"/>
<feature type="transmembrane region" description="Helical" evidence="10">
    <location>
        <begin position="368"/>
        <end position="390"/>
    </location>
</feature>
<comment type="function">
    <text evidence="8">Involved in peptidoglycan biosynthesis. Transports lipid-linked peptidoglycan precursors from the inner to the outer leaflet of the cytoplasmic membrane.</text>
</comment>
<comment type="subcellular location">
    <subcellularLocation>
        <location evidence="1">Cell membrane</location>
        <topology evidence="1">Multi-pass membrane protein</topology>
    </subcellularLocation>
</comment>
<feature type="transmembrane region" description="Helical" evidence="10">
    <location>
        <begin position="282"/>
        <end position="306"/>
    </location>
</feature>
<feature type="transmembrane region" description="Helical" evidence="10">
    <location>
        <begin position="66"/>
        <end position="89"/>
    </location>
</feature>
<evidence type="ECO:0000313" key="12">
    <source>
        <dbReference type="Proteomes" id="UP000494162"/>
    </source>
</evidence>
<comment type="similarity">
    <text evidence="9">Belongs to the MurJ/MviN family.</text>
</comment>
<dbReference type="GeneID" id="93169541"/>
<evidence type="ECO:0000256" key="3">
    <source>
        <dbReference type="ARBA" id="ARBA00022692"/>
    </source>
</evidence>
<feature type="transmembrane region" description="Helical" evidence="10">
    <location>
        <begin position="178"/>
        <end position="197"/>
    </location>
</feature>
<evidence type="ECO:0000256" key="5">
    <source>
        <dbReference type="ARBA" id="ARBA00022984"/>
    </source>
</evidence>
<feature type="transmembrane region" description="Helical" evidence="10">
    <location>
        <begin position="243"/>
        <end position="262"/>
    </location>
</feature>
<accession>A0A6P2K9W1</accession>
<organism evidence="11 12">
    <name type="scientific">Burkholderia pseudomultivorans</name>
    <dbReference type="NCBI Taxonomy" id="1207504"/>
    <lineage>
        <taxon>Bacteria</taxon>
        <taxon>Pseudomonadati</taxon>
        <taxon>Pseudomonadota</taxon>
        <taxon>Betaproteobacteria</taxon>
        <taxon>Burkholderiales</taxon>
        <taxon>Burkholderiaceae</taxon>
        <taxon>Burkholderia</taxon>
        <taxon>Burkholderia cepacia complex</taxon>
    </lineage>
</organism>
<sequence>MFPMFRSDWIRTRIRGLSADHLRIARSAIWVSLFVLLGKSAGAMKEMAIAYRYGVGTIVDAYQLTFTLITWLPSTAVTVLGTVLIPALVRLRDQDETERANFLGELQGWSLLIGLLFAGLLYLCWGPAVQVMGGSLSPETRQMSLRLMVGMLPIGILTLWISVQAARLQSRERHVNTLLECVPAGTLFIATLLFGTGGSITPLIYGTSLGFIIQFLWLSVLARRADGIRPRLKFSLGSKEWPFIWHAAGVYMLGQVAMNAVTPLDQYFVAHLGDGMVATLGYANRVLALILGMGALAISRATLPVFSDIRTKGDHHRAREVALKWTAVMFFGSFFVVFFAGIFSEHAIRFLFQRGAFAAKDTIEVARIFRWNLVQVPFYFAAPVMLQLMASQGRFKVMASIAVLSFFVKALMNLLLVQWLDVRGIVLATAAMYASSLACYLIVALRLGRDE</sequence>
<keyword evidence="5" id="KW-0573">Peptidoglycan synthesis</keyword>
<evidence type="ECO:0000256" key="1">
    <source>
        <dbReference type="ARBA" id="ARBA00004651"/>
    </source>
</evidence>
<dbReference type="RefSeq" id="WP_254596374.1">
    <property type="nucleotide sequence ID" value="NZ_CABVPP010000014.1"/>
</dbReference>
<feature type="transmembrane region" description="Helical" evidence="10">
    <location>
        <begin position="327"/>
        <end position="348"/>
    </location>
</feature>
<dbReference type="Proteomes" id="UP000494162">
    <property type="component" value="Unassembled WGS sequence"/>
</dbReference>
<evidence type="ECO:0000256" key="9">
    <source>
        <dbReference type="ARBA" id="ARBA00061532"/>
    </source>
</evidence>
<feature type="transmembrane region" description="Helical" evidence="10">
    <location>
        <begin position="397"/>
        <end position="419"/>
    </location>
</feature>
<dbReference type="EMBL" id="CABVPP010000014">
    <property type="protein sequence ID" value="VWB54036.1"/>
    <property type="molecule type" value="Genomic_DNA"/>
</dbReference>
<keyword evidence="3 10" id="KW-0812">Transmembrane</keyword>
<feature type="transmembrane region" description="Helical" evidence="10">
    <location>
        <begin position="148"/>
        <end position="166"/>
    </location>
</feature>
<evidence type="ECO:0000313" key="11">
    <source>
        <dbReference type="EMBL" id="VWB54036.1"/>
    </source>
</evidence>
<evidence type="ECO:0000256" key="8">
    <source>
        <dbReference type="ARBA" id="ARBA00060041"/>
    </source>
</evidence>
<evidence type="ECO:0000256" key="7">
    <source>
        <dbReference type="ARBA" id="ARBA00023136"/>
    </source>
</evidence>
<keyword evidence="2" id="KW-1003">Cell membrane</keyword>
<evidence type="ECO:0000256" key="4">
    <source>
        <dbReference type="ARBA" id="ARBA00022960"/>
    </source>
</evidence>
<protein>
    <submittedName>
        <fullName evidence="11">Virulence factor MVIN family protein</fullName>
    </submittedName>
</protein>
<feature type="transmembrane region" description="Helical" evidence="10">
    <location>
        <begin position="109"/>
        <end position="128"/>
    </location>
</feature>
<feature type="transmembrane region" description="Helical" evidence="10">
    <location>
        <begin position="203"/>
        <end position="222"/>
    </location>
</feature>
<name>A0A6P2K9W1_9BURK</name>
<dbReference type="Pfam" id="PF03023">
    <property type="entry name" value="MurJ"/>
    <property type="match status" value="1"/>
</dbReference>
<evidence type="ECO:0000256" key="10">
    <source>
        <dbReference type="SAM" id="Phobius"/>
    </source>
</evidence>
<dbReference type="InterPro" id="IPR004268">
    <property type="entry name" value="MurJ"/>
</dbReference>
<dbReference type="GO" id="GO:0009252">
    <property type="term" value="P:peptidoglycan biosynthetic process"/>
    <property type="evidence" value="ECO:0007669"/>
    <property type="project" value="UniProtKB-KW"/>
</dbReference>
<evidence type="ECO:0000256" key="2">
    <source>
        <dbReference type="ARBA" id="ARBA00022475"/>
    </source>
</evidence>
<keyword evidence="6 10" id="KW-1133">Transmembrane helix</keyword>
<dbReference type="PANTHER" id="PTHR43486">
    <property type="entry name" value="LIPID II FLIPPASE MURJ-RELATED"/>
    <property type="match status" value="1"/>
</dbReference>
<dbReference type="GO" id="GO:0008360">
    <property type="term" value="P:regulation of cell shape"/>
    <property type="evidence" value="ECO:0007669"/>
    <property type="project" value="UniProtKB-KW"/>
</dbReference>
<keyword evidence="7 10" id="KW-0472">Membrane</keyword>
<evidence type="ECO:0000256" key="6">
    <source>
        <dbReference type="ARBA" id="ARBA00022989"/>
    </source>
</evidence>
<feature type="transmembrane region" description="Helical" evidence="10">
    <location>
        <begin position="425"/>
        <end position="445"/>
    </location>
</feature>
<dbReference type="PANTHER" id="PTHR43486:SF1">
    <property type="entry name" value="LIPID II FLIPPASE MURJ-RELATED"/>
    <property type="match status" value="1"/>
</dbReference>
<gene>
    <name evidence="11" type="ORF">BPS26883_02516</name>
</gene>
<dbReference type="AlphaFoldDB" id="A0A6P2K9W1"/>
<dbReference type="GO" id="GO:0005886">
    <property type="term" value="C:plasma membrane"/>
    <property type="evidence" value="ECO:0007669"/>
    <property type="project" value="UniProtKB-SubCell"/>
</dbReference>
<keyword evidence="4" id="KW-0133">Cell shape</keyword>